<evidence type="ECO:0000256" key="6">
    <source>
        <dbReference type="RuleBase" id="RU361235"/>
    </source>
</evidence>
<keyword evidence="4" id="KW-1015">Disulfide bond</keyword>
<protein>
    <recommendedName>
        <fullName evidence="6">Carboxylic ester hydrolase</fullName>
        <ecNumber evidence="6">3.1.1.-</ecNumber>
    </recommendedName>
</protein>
<dbReference type="InterPro" id="IPR002018">
    <property type="entry name" value="CarbesteraseB"/>
</dbReference>
<keyword evidence="3 6" id="KW-0378">Hydrolase</keyword>
<dbReference type="PROSITE" id="PS00122">
    <property type="entry name" value="CARBOXYLESTERASE_B_1"/>
    <property type="match status" value="1"/>
</dbReference>
<dbReference type="Pfam" id="PF00135">
    <property type="entry name" value="COesterase"/>
    <property type="match status" value="1"/>
</dbReference>
<dbReference type="EC" id="3.1.1.-" evidence="6"/>
<feature type="signal peptide" evidence="6">
    <location>
        <begin position="1"/>
        <end position="19"/>
    </location>
</feature>
<feature type="chain" id="PRO_5015372230" description="Carboxylic ester hydrolase" evidence="6">
    <location>
        <begin position="20"/>
        <end position="540"/>
    </location>
</feature>
<evidence type="ECO:0000259" key="7">
    <source>
        <dbReference type="Pfam" id="PF00135"/>
    </source>
</evidence>
<dbReference type="InterPro" id="IPR050309">
    <property type="entry name" value="Type-B_Carboxylest/Lipase"/>
</dbReference>
<dbReference type="AlphaFoldDB" id="A0A2U3T8K8"/>
<evidence type="ECO:0000256" key="4">
    <source>
        <dbReference type="ARBA" id="ARBA00023157"/>
    </source>
</evidence>
<feature type="domain" description="Carboxylesterase type B" evidence="7">
    <location>
        <begin position="25"/>
        <end position="532"/>
    </location>
</feature>
<dbReference type="EMBL" id="KX015863">
    <property type="protein sequence ID" value="ARM65392.1"/>
    <property type="molecule type" value="mRNA"/>
</dbReference>
<sequence>MWRIIRLVCLVAVVGCAGADDVRESRVVRITQGPVRGYKDPDSGVYFFQGIPYATAPTGPNRYKAPLPPPTWMYTLEAESKNIACPQAAFQWGEPMMINQQEDCLIASVYVPDTQEENLPVVVYVHGGAFQIGTGDMILPTKLVAQNNIIAVTFNYRLGTHGFLCLGTDDVPGNAGMKDQVAALKWVKKNIASFGGNPDDVIIEGGSAGSAAVDLLMLSKSAEGLFNKVIPESGANIGTWAIQSDPLENAKQFAKSLNFTNVDDIYALEDFYKTTPFEILTSAPFFDKVDSTVGPSPCIERSAVGEAFLDKSPVDILKAGEYKKLPLLYGFANMEGLIRIGFFDMWKDKMNTKFSDFLPADLKFESTKQKEDLAERVKKFYFGDKQVSEDNILSYVDFFTDVMFAYPMLRSVKYHVEAGHDQIYLYEYNYVDENTPNVPHTNVKGADHCAQSGAVVGLQSFNDKKTPSDEFFKMSSTLCSIWGNFIKTGKPIPEGSSLPQWPAVGAGWSPHMSLGNEISLRGPLLERRMRFWIGLQRQIN</sequence>
<keyword evidence="2" id="KW-0719">Serine esterase</keyword>
<evidence type="ECO:0000256" key="3">
    <source>
        <dbReference type="ARBA" id="ARBA00022801"/>
    </source>
</evidence>
<evidence type="ECO:0000256" key="1">
    <source>
        <dbReference type="ARBA" id="ARBA00005964"/>
    </source>
</evidence>
<dbReference type="GO" id="GO:0052689">
    <property type="term" value="F:carboxylic ester hydrolase activity"/>
    <property type="evidence" value="ECO:0007669"/>
    <property type="project" value="UniProtKB-KW"/>
</dbReference>
<accession>A0A2U3T8K8</accession>
<keyword evidence="6" id="KW-0732">Signal</keyword>
<proteinExistence type="evidence at transcript level"/>
<dbReference type="Gene3D" id="3.40.50.1820">
    <property type="entry name" value="alpha/beta hydrolase"/>
    <property type="match status" value="1"/>
</dbReference>
<dbReference type="InterPro" id="IPR019826">
    <property type="entry name" value="Carboxylesterase_B_AS"/>
</dbReference>
<organism evidence="8">
    <name type="scientific">Ectropis obliqua</name>
    <name type="common">Tea geometrid moth</name>
    <dbReference type="NCBI Taxonomy" id="248899"/>
    <lineage>
        <taxon>Eukaryota</taxon>
        <taxon>Metazoa</taxon>
        <taxon>Ecdysozoa</taxon>
        <taxon>Arthropoda</taxon>
        <taxon>Hexapoda</taxon>
        <taxon>Insecta</taxon>
        <taxon>Pterygota</taxon>
        <taxon>Neoptera</taxon>
        <taxon>Endopterygota</taxon>
        <taxon>Lepidoptera</taxon>
        <taxon>Glossata</taxon>
        <taxon>Ditrysia</taxon>
        <taxon>Geometroidea</taxon>
        <taxon>Geometridae</taxon>
        <taxon>Ennominae</taxon>
        <taxon>Ectropis</taxon>
    </lineage>
</organism>
<dbReference type="PANTHER" id="PTHR11559">
    <property type="entry name" value="CARBOXYLESTERASE"/>
    <property type="match status" value="1"/>
</dbReference>
<dbReference type="InterPro" id="IPR029058">
    <property type="entry name" value="AB_hydrolase_fold"/>
</dbReference>
<name>A0A2U3T8K8_ECTOB</name>
<reference evidence="8" key="1">
    <citation type="submission" date="2016-04" db="EMBL/GenBank/DDBJ databases">
        <title>Molecular identification and expression profiling of carboxylesterase genes associated with odorant degradation in the tea geometrid, Ectropis obliqua Prout.</title>
        <authorList>
            <person name="Mao T.-F."/>
            <person name="Zhang Y.-X."/>
            <person name="Wu J.-J."/>
            <person name="Sun L."/>
        </authorList>
    </citation>
    <scope>NUCLEOTIDE SEQUENCE</scope>
</reference>
<comment type="similarity">
    <text evidence="1 6">Belongs to the type-B carboxylesterase/lipase family.</text>
</comment>
<evidence type="ECO:0000313" key="8">
    <source>
        <dbReference type="EMBL" id="ARM65392.1"/>
    </source>
</evidence>
<dbReference type="SUPFAM" id="SSF53474">
    <property type="entry name" value="alpha/beta-Hydrolases"/>
    <property type="match status" value="1"/>
</dbReference>
<keyword evidence="5" id="KW-0325">Glycoprotein</keyword>
<evidence type="ECO:0000256" key="5">
    <source>
        <dbReference type="ARBA" id="ARBA00023180"/>
    </source>
</evidence>
<evidence type="ECO:0000256" key="2">
    <source>
        <dbReference type="ARBA" id="ARBA00022487"/>
    </source>
</evidence>